<gene>
    <name evidence="3" type="ORF">D3P05_16535</name>
</gene>
<comment type="similarity">
    <text evidence="1">Belongs to the SIP oxidoreductase family.</text>
</comment>
<feature type="domain" description="FAD-binding FR-type" evidence="2">
    <location>
        <begin position="111"/>
        <end position="234"/>
    </location>
</feature>
<dbReference type="AlphaFoldDB" id="A0A419A3W2"/>
<dbReference type="Pfam" id="PF08021">
    <property type="entry name" value="FAD_binding_9"/>
    <property type="match status" value="1"/>
</dbReference>
<reference evidence="4" key="1">
    <citation type="submission" date="2018-09" db="EMBL/GenBank/DDBJ databases">
        <title>Paracoccus onubensis nov. sp. a moderate halophilic bacterium isolated from Gruta de las Maravillas (Aracena, Spain).</title>
        <authorList>
            <person name="Jurado V."/>
            <person name="Gutierrez-Patricio S."/>
            <person name="Gonzalez-Pimentel J.L."/>
            <person name="Miller A.Z."/>
            <person name="Laiz L."/>
            <person name="Saiz-Jimenez C."/>
        </authorList>
    </citation>
    <scope>NUCLEOTIDE SEQUENCE [LARGE SCALE GENOMIC DNA]</scope>
    <source>
        <strain evidence="4">DSM 26381</strain>
    </source>
</reference>
<dbReference type="Pfam" id="PF04954">
    <property type="entry name" value="SIP"/>
    <property type="match status" value="1"/>
</dbReference>
<dbReference type="InterPro" id="IPR017927">
    <property type="entry name" value="FAD-bd_FR_type"/>
</dbReference>
<dbReference type="InterPro" id="IPR017938">
    <property type="entry name" value="Riboflavin_synthase-like_b-brl"/>
</dbReference>
<dbReference type="PANTHER" id="PTHR30157:SF0">
    <property type="entry name" value="NADPH-DEPENDENT FERRIC-CHELATE REDUCTASE"/>
    <property type="match status" value="1"/>
</dbReference>
<sequence>MRHDPLPPYQSEAQLALLPFAAADALLRAEAAEHGLELHSGHGRSTWCKVEGGEFGARMGPEGSILYARAHSREMLFSLQEAIVAHLAEALPEAAAALRWSSIDRPGAHPPNFSLARVAGIRPISADFLRLRLEAPDLHRFARQIIHFRLILQPPDAARPQWPVIGENGQTLWPQGRAALHRPAYTVRAIDAEAGWMETDIFVHAGGRACAWAAEAAPGSQVGLTGPGGGGIPVAQSLLIAGDETAYPALARILAAQAPQASGECLLLGARDDYPLPAHPGIRVTHAPRGEAALADRLRREGCPAQQIWIATERNRLEPLKQAIAQDPGIDRKRTHLAAYWTA</sequence>
<keyword evidence="4" id="KW-1185">Reference proteome</keyword>
<dbReference type="GO" id="GO:0016491">
    <property type="term" value="F:oxidoreductase activity"/>
    <property type="evidence" value="ECO:0007669"/>
    <property type="project" value="InterPro"/>
</dbReference>
<dbReference type="CDD" id="cd06193">
    <property type="entry name" value="siderophore_interacting"/>
    <property type="match status" value="1"/>
</dbReference>
<protein>
    <submittedName>
        <fullName evidence="3">Siderophore-interacting protein</fullName>
    </submittedName>
</protein>
<dbReference type="InterPro" id="IPR039374">
    <property type="entry name" value="SIP_fam"/>
</dbReference>
<dbReference type="Proteomes" id="UP000283587">
    <property type="component" value="Unassembled WGS sequence"/>
</dbReference>
<evidence type="ECO:0000256" key="1">
    <source>
        <dbReference type="ARBA" id="ARBA00035644"/>
    </source>
</evidence>
<evidence type="ECO:0000313" key="3">
    <source>
        <dbReference type="EMBL" id="RJL08202.1"/>
    </source>
</evidence>
<dbReference type="PANTHER" id="PTHR30157">
    <property type="entry name" value="FERRIC REDUCTASE, NADPH-DEPENDENT"/>
    <property type="match status" value="1"/>
</dbReference>
<dbReference type="InterPro" id="IPR039261">
    <property type="entry name" value="FNR_nucleotide-bd"/>
</dbReference>
<dbReference type="OrthoDB" id="9814826at2"/>
<dbReference type="InterPro" id="IPR007037">
    <property type="entry name" value="SIP_rossman_dom"/>
</dbReference>
<dbReference type="Gene3D" id="2.40.30.10">
    <property type="entry name" value="Translation factors"/>
    <property type="match status" value="1"/>
</dbReference>
<organism evidence="3 4">
    <name type="scientific">Paracoccus siganidrum</name>
    <dbReference type="NCBI Taxonomy" id="1276757"/>
    <lineage>
        <taxon>Bacteria</taxon>
        <taxon>Pseudomonadati</taxon>
        <taxon>Pseudomonadota</taxon>
        <taxon>Alphaproteobacteria</taxon>
        <taxon>Rhodobacterales</taxon>
        <taxon>Paracoccaceae</taxon>
        <taxon>Paracoccus</taxon>
    </lineage>
</organism>
<accession>A0A419A3W2</accession>
<dbReference type="Gene3D" id="3.40.50.80">
    <property type="entry name" value="Nucleotide-binding domain of ferredoxin-NADP reductase (FNR) module"/>
    <property type="match status" value="1"/>
</dbReference>
<comment type="caution">
    <text evidence="3">The sequence shown here is derived from an EMBL/GenBank/DDBJ whole genome shotgun (WGS) entry which is preliminary data.</text>
</comment>
<evidence type="ECO:0000313" key="4">
    <source>
        <dbReference type="Proteomes" id="UP000283587"/>
    </source>
</evidence>
<evidence type="ECO:0000259" key="2">
    <source>
        <dbReference type="PROSITE" id="PS51384"/>
    </source>
</evidence>
<dbReference type="InterPro" id="IPR013113">
    <property type="entry name" value="SIP_FAD-bd"/>
</dbReference>
<dbReference type="PROSITE" id="PS51384">
    <property type="entry name" value="FAD_FR"/>
    <property type="match status" value="1"/>
</dbReference>
<dbReference type="SUPFAM" id="SSF63380">
    <property type="entry name" value="Riboflavin synthase domain-like"/>
    <property type="match status" value="1"/>
</dbReference>
<name>A0A419A3W2_9RHOB</name>
<dbReference type="RefSeq" id="WP_119899651.1">
    <property type="nucleotide sequence ID" value="NZ_QNRC01000011.1"/>
</dbReference>
<dbReference type="EMBL" id="QZEW01000078">
    <property type="protein sequence ID" value="RJL08202.1"/>
    <property type="molecule type" value="Genomic_DNA"/>
</dbReference>
<proteinExistence type="inferred from homology"/>